<evidence type="ECO:0000313" key="2">
    <source>
        <dbReference type="Proteomes" id="UP000199473"/>
    </source>
</evidence>
<name>A0A1I4E7V5_9PROT</name>
<organism evidence="1 2">
    <name type="scientific">Falsiroseomonas stagni DSM 19981</name>
    <dbReference type="NCBI Taxonomy" id="1123062"/>
    <lineage>
        <taxon>Bacteria</taxon>
        <taxon>Pseudomonadati</taxon>
        <taxon>Pseudomonadota</taxon>
        <taxon>Alphaproteobacteria</taxon>
        <taxon>Acetobacterales</taxon>
        <taxon>Roseomonadaceae</taxon>
        <taxon>Falsiroseomonas</taxon>
    </lineage>
</organism>
<gene>
    <name evidence="1" type="ORF">SAMN02745775_11485</name>
</gene>
<dbReference type="Gene3D" id="3.40.1050.10">
    <property type="entry name" value="Carbonic anhydrase"/>
    <property type="match status" value="1"/>
</dbReference>
<dbReference type="Proteomes" id="UP000199473">
    <property type="component" value="Unassembled WGS sequence"/>
</dbReference>
<proteinExistence type="predicted"/>
<protein>
    <recommendedName>
        <fullName evidence="3">Carbonic anhydrase</fullName>
    </recommendedName>
</protein>
<dbReference type="GO" id="GO:0004089">
    <property type="term" value="F:carbonate dehydratase activity"/>
    <property type="evidence" value="ECO:0007669"/>
    <property type="project" value="InterPro"/>
</dbReference>
<evidence type="ECO:0008006" key="3">
    <source>
        <dbReference type="Google" id="ProtNLM"/>
    </source>
</evidence>
<dbReference type="STRING" id="1123062.SAMN02745775_11485"/>
<evidence type="ECO:0000313" key="1">
    <source>
        <dbReference type="EMBL" id="SFL01239.1"/>
    </source>
</evidence>
<reference evidence="1 2" key="1">
    <citation type="submission" date="2016-10" db="EMBL/GenBank/DDBJ databases">
        <authorList>
            <person name="de Groot N.N."/>
        </authorList>
    </citation>
    <scope>NUCLEOTIDE SEQUENCE [LARGE SCALE GENOMIC DNA]</scope>
    <source>
        <strain evidence="1 2">DSM 19981</strain>
    </source>
</reference>
<sequence length="316" mass="33778">MTAPAPDTSKADAFVLSCIDPRLVDDVTQLLATMGRTNRYSEMRIAGAALAAVDEARPGWNTAVWDNLAASRQLHGVRRVIIINHRDCGAMNLWAGRNLAQDPADEERQHQAVMERAAAEVLRRHPDMAVELHLMALDGSTQRLPCMACATAAERRLDTMRPGLRAEAVAPPASPAASPPAGAPAFAELVRLRLSAGLADAEAERALLTEGVTRYGLTAAEARATLAAEATRHGATPSTAARQVLVFLRAQADGRGRVSRRDAGHAAALYHGLAGNQGRRADADRAVAKLMEAEGLAPRPDGVLRTTTWYRRLAEA</sequence>
<dbReference type="RefSeq" id="WP_092962655.1">
    <property type="nucleotide sequence ID" value="NZ_FOSQ01000014.1"/>
</dbReference>
<accession>A0A1I4E7V5</accession>
<dbReference type="EMBL" id="FOSQ01000014">
    <property type="protein sequence ID" value="SFL01239.1"/>
    <property type="molecule type" value="Genomic_DNA"/>
</dbReference>
<dbReference type="InterPro" id="IPR036874">
    <property type="entry name" value="Carbonic_anhydrase_sf"/>
</dbReference>
<dbReference type="AlphaFoldDB" id="A0A1I4E7V5"/>
<dbReference type="OrthoDB" id="288525at2"/>
<keyword evidence="2" id="KW-1185">Reference proteome</keyword>
<dbReference type="GO" id="GO:0008270">
    <property type="term" value="F:zinc ion binding"/>
    <property type="evidence" value="ECO:0007669"/>
    <property type="project" value="InterPro"/>
</dbReference>
<dbReference type="SUPFAM" id="SSF53056">
    <property type="entry name" value="beta-carbonic anhydrase, cab"/>
    <property type="match status" value="1"/>
</dbReference>